<evidence type="ECO:0000313" key="4">
    <source>
        <dbReference type="Proteomes" id="UP000470404"/>
    </source>
</evidence>
<gene>
    <name evidence="3" type="ORF">G3I59_37155</name>
</gene>
<dbReference type="InterPro" id="IPR029045">
    <property type="entry name" value="ClpP/crotonase-like_dom_sf"/>
</dbReference>
<dbReference type="EMBL" id="JAAGNC010000189">
    <property type="protein sequence ID" value="NEC61078.1"/>
    <property type="molecule type" value="Genomic_DNA"/>
</dbReference>
<dbReference type="Pfam" id="PF00378">
    <property type="entry name" value="ECH_1"/>
    <property type="match status" value="1"/>
</dbReference>
<name>A0ABX0C844_9PSEU</name>
<dbReference type="InterPro" id="IPR001753">
    <property type="entry name" value="Enoyl-CoA_hydra/iso"/>
</dbReference>
<dbReference type="SUPFAM" id="SSF52096">
    <property type="entry name" value="ClpP/crotonase"/>
    <property type="match status" value="1"/>
</dbReference>
<organism evidence="3 4">
    <name type="scientific">Amycolatopsis rubida</name>
    <dbReference type="NCBI Taxonomy" id="112413"/>
    <lineage>
        <taxon>Bacteria</taxon>
        <taxon>Bacillati</taxon>
        <taxon>Actinomycetota</taxon>
        <taxon>Actinomycetes</taxon>
        <taxon>Pseudonocardiales</taxon>
        <taxon>Pseudonocardiaceae</taxon>
        <taxon>Amycolatopsis</taxon>
    </lineage>
</organism>
<accession>A0ABX0C844</accession>
<dbReference type="PROSITE" id="PS00166">
    <property type="entry name" value="ENOYL_COA_HYDRATASE"/>
    <property type="match status" value="1"/>
</dbReference>
<dbReference type="PANTHER" id="PTHR43802:SF1">
    <property type="entry name" value="IP11341P-RELATED"/>
    <property type="match status" value="1"/>
</dbReference>
<evidence type="ECO:0000313" key="3">
    <source>
        <dbReference type="EMBL" id="NEC61078.1"/>
    </source>
</evidence>
<dbReference type="Proteomes" id="UP000470404">
    <property type="component" value="Unassembled WGS sequence"/>
</dbReference>
<sequence>MAGNPSRQGNPVTEFDTITVEHADHISWIVLDRPQAANSLSHALLQDLSAALRALRTEGAKVLGIRGAGKGFSSGYDLRDVAYADASGNHPVKDRERLQGYMDHYLEIWDHPKPIIAAVHGYCIGGATQLCTFADLTIVAEDASVGESVVPIGGGFVAPTWAPLVGARRAKEMTFLPGHRIDGRTAAEWGWANYAVPAGEVVRTAESYAERIGRMPADALRIKKLAANRAAESGNPREIAAFVAELNAMVHATPGITALRSWLADVGLKAAAHAYATGEGLPEGL</sequence>
<comment type="caution">
    <text evidence="3">The sequence shown here is derived from an EMBL/GenBank/DDBJ whole genome shotgun (WGS) entry which is preliminary data.</text>
</comment>
<dbReference type="PANTHER" id="PTHR43802">
    <property type="entry name" value="ENOYL-COA HYDRATASE"/>
    <property type="match status" value="1"/>
</dbReference>
<keyword evidence="4" id="KW-1185">Reference proteome</keyword>
<proteinExistence type="inferred from homology"/>
<protein>
    <submittedName>
        <fullName evidence="3">Enoyl-CoA hydratase/isomerase family protein</fullName>
    </submittedName>
</protein>
<dbReference type="InterPro" id="IPR018376">
    <property type="entry name" value="Enoyl-CoA_hyd/isom_CS"/>
</dbReference>
<reference evidence="3 4" key="1">
    <citation type="submission" date="2020-01" db="EMBL/GenBank/DDBJ databases">
        <title>Insect and environment-associated Actinomycetes.</title>
        <authorList>
            <person name="Currrie C."/>
            <person name="Chevrette M."/>
            <person name="Carlson C."/>
            <person name="Stubbendieck R."/>
            <person name="Wendt-Pienkowski E."/>
        </authorList>
    </citation>
    <scope>NUCLEOTIDE SEQUENCE [LARGE SCALE GENOMIC DNA]</scope>
    <source>
        <strain evidence="3 4">SID8386</strain>
    </source>
</reference>
<dbReference type="CDD" id="cd06558">
    <property type="entry name" value="crotonase-like"/>
    <property type="match status" value="1"/>
</dbReference>
<comment type="similarity">
    <text evidence="1 2">Belongs to the enoyl-CoA hydratase/isomerase family.</text>
</comment>
<evidence type="ECO:0000256" key="2">
    <source>
        <dbReference type="RuleBase" id="RU003707"/>
    </source>
</evidence>
<evidence type="ECO:0000256" key="1">
    <source>
        <dbReference type="ARBA" id="ARBA00005254"/>
    </source>
</evidence>
<dbReference type="Gene3D" id="3.90.226.10">
    <property type="entry name" value="2-enoyl-CoA Hydratase, Chain A, domain 1"/>
    <property type="match status" value="1"/>
</dbReference>